<keyword evidence="3" id="KW-1185">Reference proteome</keyword>
<dbReference type="EnsemblMetazoa" id="XM_014388523.2">
    <property type="protein sequence ID" value="XP_014244009.1"/>
    <property type="gene ID" value="LOC106663602"/>
</dbReference>
<dbReference type="Gene3D" id="3.40.50.1580">
    <property type="entry name" value="Nucleoside phosphorylase domain"/>
    <property type="match status" value="1"/>
</dbReference>
<dbReference type="GeneID" id="106663602"/>
<feature type="domain" description="Winged helix-turn-helix" evidence="1">
    <location>
        <begin position="189"/>
        <end position="249"/>
    </location>
</feature>
<dbReference type="AlphaFoldDB" id="A0A8I6RKX7"/>
<dbReference type="OrthoDB" id="1577640at2759"/>
<dbReference type="InterPro" id="IPR035994">
    <property type="entry name" value="Nucleoside_phosphorylase_sf"/>
</dbReference>
<accession>A0A8I6RKX7</accession>
<dbReference type="GO" id="GO:0003824">
    <property type="term" value="F:catalytic activity"/>
    <property type="evidence" value="ECO:0007669"/>
    <property type="project" value="InterPro"/>
</dbReference>
<dbReference type="GO" id="GO:0009116">
    <property type="term" value="P:nucleoside metabolic process"/>
    <property type="evidence" value="ECO:0007669"/>
    <property type="project" value="InterPro"/>
</dbReference>
<proteinExistence type="predicted"/>
<dbReference type="SUPFAM" id="SSF53167">
    <property type="entry name" value="Purine and uridine phosphorylases"/>
    <property type="match status" value="1"/>
</dbReference>
<dbReference type="InterPro" id="IPR036390">
    <property type="entry name" value="WH_DNA-bd_sf"/>
</dbReference>
<dbReference type="RefSeq" id="XP_014244009.1">
    <property type="nucleotide sequence ID" value="XM_014388523.2"/>
</dbReference>
<evidence type="ECO:0000313" key="3">
    <source>
        <dbReference type="Proteomes" id="UP000494040"/>
    </source>
</evidence>
<dbReference type="Pfam" id="PF22979">
    <property type="entry name" value="HTH_69"/>
    <property type="match status" value="1"/>
</dbReference>
<dbReference type="InterPro" id="IPR055121">
    <property type="entry name" value="HTH_69"/>
</dbReference>
<organism evidence="2 3">
    <name type="scientific">Cimex lectularius</name>
    <name type="common">Bed bug</name>
    <name type="synonym">Acanthia lectularia</name>
    <dbReference type="NCBI Taxonomy" id="79782"/>
    <lineage>
        <taxon>Eukaryota</taxon>
        <taxon>Metazoa</taxon>
        <taxon>Ecdysozoa</taxon>
        <taxon>Arthropoda</taxon>
        <taxon>Hexapoda</taxon>
        <taxon>Insecta</taxon>
        <taxon>Pterygota</taxon>
        <taxon>Neoptera</taxon>
        <taxon>Paraneoptera</taxon>
        <taxon>Hemiptera</taxon>
        <taxon>Heteroptera</taxon>
        <taxon>Panheteroptera</taxon>
        <taxon>Cimicomorpha</taxon>
        <taxon>Cimicidae</taxon>
        <taxon>Cimex</taxon>
    </lineage>
</organism>
<sequence length="590" mass="66283">MVDKIAEKIIMTPKGKTANSTRLLIERKAISEEEAKNDKMHVAGGDHAGIVINKTVADDVEDTIPEISIQFLVFLVNGQTGSHTHESRKLLFWFKPQVPVHERATVAQEFFKELVSPQNFPRDYVGFIKMLMKLMQNRHPTVRKLEIELKQLEQAKFPNRPTRPNCLLIDLKDYDSELSVSSDDSIVGKQVMLTQEKVLEMIEAAYPNPVTVEDLSKEHNWEQDLVTQTLDKLKEKQLVKAMEHGAFTRVIQHEQNIKIVKTMPAIVSSKQPTIAIITAQYCEKLAVDAMMDNKETFVRYTTVGESNVYTLGNIGSHRIVCTKLPTLGYTREAVTSAGNTTTRLLGTFQKVDYVFLVGVGGGVPHYTDYTKHVRLGDVIVSCATQPNTYAYTYCESVKSGNNNDLIFEYKHHNPASLDLQNVARQLKEEYNAENKTPWFDCMVDALEILKEQSEHDFHRPSIETDKLYMAIGEKDVIEVSHPQPSDETDASRLEGCPRLHLGPIACGRGVSKDARLREAFSLQTQALAFDFESDSVVESIVGNCRDNWTLVRGIADYKDGQKKGPWQPFASLAAAAVMKSIICAMEPSSD</sequence>
<dbReference type="Proteomes" id="UP000494040">
    <property type="component" value="Unassembled WGS sequence"/>
</dbReference>
<dbReference type="PANTHER" id="PTHR47705:SF1">
    <property type="entry name" value="PNP_UDP_1 DOMAIN-CONTAINING PROTEIN"/>
    <property type="match status" value="1"/>
</dbReference>
<protein>
    <recommendedName>
        <fullName evidence="1">Winged helix-turn-helix domain-containing protein</fullName>
    </recommendedName>
</protein>
<evidence type="ECO:0000313" key="2">
    <source>
        <dbReference type="EnsemblMetazoa" id="XP_014244009.1"/>
    </source>
</evidence>
<dbReference type="SUPFAM" id="SSF46785">
    <property type="entry name" value="Winged helix' DNA-binding domain"/>
    <property type="match status" value="1"/>
</dbReference>
<reference evidence="2" key="1">
    <citation type="submission" date="2022-01" db="UniProtKB">
        <authorList>
            <consortium name="EnsemblMetazoa"/>
        </authorList>
    </citation>
    <scope>IDENTIFICATION</scope>
</reference>
<name>A0A8I6RKX7_CIMLE</name>
<dbReference type="PANTHER" id="PTHR47705">
    <property type="entry name" value="AGAP000321-PA"/>
    <property type="match status" value="1"/>
</dbReference>
<evidence type="ECO:0000259" key="1">
    <source>
        <dbReference type="Pfam" id="PF22979"/>
    </source>
</evidence>